<dbReference type="Pfam" id="PF22244">
    <property type="entry name" value="GCE_fung"/>
    <property type="match status" value="1"/>
</dbReference>
<accession>A0A1I3CT66</accession>
<keyword evidence="2" id="KW-0732">Signal</keyword>
<dbReference type="AlphaFoldDB" id="A0A1I3CT66"/>
<dbReference type="InterPro" id="IPR029058">
    <property type="entry name" value="AB_hydrolase_fold"/>
</dbReference>
<dbReference type="EMBL" id="FOQO01000001">
    <property type="protein sequence ID" value="SFH77690.1"/>
    <property type="molecule type" value="Genomic_DNA"/>
</dbReference>
<dbReference type="Gene3D" id="3.40.50.1820">
    <property type="entry name" value="alpha/beta hydrolase"/>
    <property type="match status" value="1"/>
</dbReference>
<sequence>MGSTAFGVAGQHSNLEIPINTAMIVNQKSCHMIRSVETLLFILLFACATGYGQPDPNQRVAGFPVNYDEAKAGPYTLPDLLTLENGQKVTSKEMWTHQRRHEIHRLFETTQFGKTPPKPVDLSFKVFENGTAVFGGKAIRKQVTIYFTKDTTDHKVDILFYLPTKMHEKVPLLLNISFGSNNKAVDDPDVKAGLVWPREGKGVVRMLATRTGGEPPRHAIPIEDMVSNGIGFATLYYGDIEPDLKKGMQLGGIRKYYLKRGQTGPEADEWGAIAAWSWGLSRVMDYLETDNRVDAKRVALTGSSRLGKTVLWTGANDPRFKMVLASCSGEGGAALSRRDYGENIKHMTDTSRYYYQFAPNRHSYSNDFNSCPVDAHELIALMAPRYLLLQTGDTDYWSDPKGEFLAARAAQPVYDLFGVRNLFPEMPKAGDTSLAYQPLGYYMHDGGHGMIPSDWQVFIEYMKKFL</sequence>
<organism evidence="5 6">
    <name type="scientific">Parapedobacter indicus</name>
    <dbReference type="NCBI Taxonomy" id="1477437"/>
    <lineage>
        <taxon>Bacteria</taxon>
        <taxon>Pseudomonadati</taxon>
        <taxon>Bacteroidota</taxon>
        <taxon>Sphingobacteriia</taxon>
        <taxon>Sphingobacteriales</taxon>
        <taxon>Sphingobacteriaceae</taxon>
        <taxon>Parapedobacter</taxon>
    </lineage>
</organism>
<evidence type="ECO:0000256" key="3">
    <source>
        <dbReference type="ARBA" id="ARBA00022801"/>
    </source>
</evidence>
<gene>
    <name evidence="5" type="ORF">SAMN05444682_101176</name>
</gene>
<evidence type="ECO:0000313" key="6">
    <source>
        <dbReference type="Proteomes" id="UP000198670"/>
    </source>
</evidence>
<keyword evidence="3" id="KW-0378">Hydrolase</keyword>
<dbReference type="GO" id="GO:0052689">
    <property type="term" value="F:carboxylic ester hydrolase activity"/>
    <property type="evidence" value="ECO:0007669"/>
    <property type="project" value="UniProtKB-KW"/>
</dbReference>
<keyword evidence="1" id="KW-0719">Serine esterase</keyword>
<evidence type="ECO:0000256" key="1">
    <source>
        <dbReference type="ARBA" id="ARBA00022487"/>
    </source>
</evidence>
<dbReference type="Proteomes" id="UP000198670">
    <property type="component" value="Unassembled WGS sequence"/>
</dbReference>
<dbReference type="STRING" id="1477437.SAMN05444682_101176"/>
<dbReference type="InterPro" id="IPR054579">
    <property type="entry name" value="GCE-like_dom"/>
</dbReference>
<reference evidence="5 6" key="1">
    <citation type="submission" date="2016-10" db="EMBL/GenBank/DDBJ databases">
        <authorList>
            <person name="de Groot N.N."/>
        </authorList>
    </citation>
    <scope>NUCLEOTIDE SEQUENCE [LARGE SCALE GENOMIC DNA]</scope>
    <source>
        <strain evidence="5 6">RK1</strain>
    </source>
</reference>
<evidence type="ECO:0000313" key="5">
    <source>
        <dbReference type="EMBL" id="SFH77690.1"/>
    </source>
</evidence>
<evidence type="ECO:0000259" key="4">
    <source>
        <dbReference type="Pfam" id="PF22244"/>
    </source>
</evidence>
<keyword evidence="6" id="KW-1185">Reference proteome</keyword>
<protein>
    <recommendedName>
        <fullName evidence="4">4-O-methyl-glucuronoyl methylesterase-like domain-containing protein</fullName>
    </recommendedName>
</protein>
<dbReference type="SUPFAM" id="SSF53474">
    <property type="entry name" value="alpha/beta-Hydrolases"/>
    <property type="match status" value="1"/>
</dbReference>
<name>A0A1I3CT66_9SPHI</name>
<proteinExistence type="predicted"/>
<feature type="domain" description="4-O-methyl-glucuronoyl methylesterase-like" evidence="4">
    <location>
        <begin position="268"/>
        <end position="418"/>
    </location>
</feature>
<evidence type="ECO:0000256" key="2">
    <source>
        <dbReference type="ARBA" id="ARBA00022729"/>
    </source>
</evidence>